<proteinExistence type="predicted"/>
<feature type="domain" description="Rhodanese" evidence="2">
    <location>
        <begin position="365"/>
        <end position="453"/>
    </location>
</feature>
<accession>A0A0P7ZJI7</accession>
<dbReference type="SMART" id="SM00849">
    <property type="entry name" value="Lactamase_B"/>
    <property type="match status" value="1"/>
</dbReference>
<dbReference type="GO" id="GO:0004416">
    <property type="term" value="F:hydroxyacylglutathione hydrolase activity"/>
    <property type="evidence" value="ECO:0007669"/>
    <property type="project" value="UniProtKB-EC"/>
</dbReference>
<evidence type="ECO:0000256" key="1">
    <source>
        <dbReference type="ARBA" id="ARBA00022723"/>
    </source>
</evidence>
<dbReference type="InterPro" id="IPR001763">
    <property type="entry name" value="Rhodanese-like_dom"/>
</dbReference>
<dbReference type="CDD" id="cd00158">
    <property type="entry name" value="RHOD"/>
    <property type="match status" value="1"/>
</dbReference>
<dbReference type="GO" id="GO:0004792">
    <property type="term" value="F:thiosulfate-cyanide sulfurtransferase activity"/>
    <property type="evidence" value="ECO:0007669"/>
    <property type="project" value="InterPro"/>
</dbReference>
<dbReference type="EC" id="3.1.2.6" evidence="3"/>
<dbReference type="Pfam" id="PF00753">
    <property type="entry name" value="Lactamase_B"/>
    <property type="match status" value="1"/>
</dbReference>
<protein>
    <submittedName>
        <fullName evidence="3">Hydrolase</fullName>
        <ecNumber evidence="3">3.1.2.6</ecNumber>
    </submittedName>
</protein>
<dbReference type="InterPro" id="IPR001307">
    <property type="entry name" value="Thiosulphate_STrfase_CS"/>
</dbReference>
<organism evidence="3 4">
    <name type="scientific">Candidatus Methanoperedens nitratireducens</name>
    <dbReference type="NCBI Taxonomy" id="1392998"/>
    <lineage>
        <taxon>Archaea</taxon>
        <taxon>Methanobacteriati</taxon>
        <taxon>Methanobacteriota</taxon>
        <taxon>Stenosarchaea group</taxon>
        <taxon>Methanomicrobia</taxon>
        <taxon>Methanosarcinales</taxon>
        <taxon>ANME-2 cluster</taxon>
        <taxon>Candidatus Methanoperedentaceae</taxon>
        <taxon>Candidatus Methanoperedens</taxon>
    </lineage>
</organism>
<dbReference type="Pfam" id="PF00581">
    <property type="entry name" value="Rhodanese"/>
    <property type="match status" value="2"/>
</dbReference>
<dbReference type="GO" id="GO:0050313">
    <property type="term" value="F:sulfur dioxygenase activity"/>
    <property type="evidence" value="ECO:0007669"/>
    <property type="project" value="InterPro"/>
</dbReference>
<dbReference type="Gene3D" id="3.60.15.10">
    <property type="entry name" value="Ribonuclease Z/Hydroxyacylglutathione hydrolase-like"/>
    <property type="match status" value="1"/>
</dbReference>
<dbReference type="PROSITE" id="PS00380">
    <property type="entry name" value="RHODANESE_1"/>
    <property type="match status" value="1"/>
</dbReference>
<keyword evidence="3" id="KW-0378">Hydrolase</keyword>
<dbReference type="PROSITE" id="PS50206">
    <property type="entry name" value="RHODANESE_3"/>
    <property type="match status" value="2"/>
</dbReference>
<dbReference type="SUPFAM" id="SSF52821">
    <property type="entry name" value="Rhodanese/Cell cycle control phosphatase"/>
    <property type="match status" value="2"/>
</dbReference>
<dbReference type="InterPro" id="IPR001279">
    <property type="entry name" value="Metallo-B-lactamas"/>
</dbReference>
<dbReference type="EMBL" id="LKCM01000015">
    <property type="protein sequence ID" value="KPQ45278.1"/>
    <property type="molecule type" value="Genomic_DNA"/>
</dbReference>
<dbReference type="InterPro" id="IPR051682">
    <property type="entry name" value="Mito_Persulfide_Diox"/>
</dbReference>
<dbReference type="InterPro" id="IPR044528">
    <property type="entry name" value="POD-like_MBL-fold"/>
</dbReference>
<dbReference type="InterPro" id="IPR036873">
    <property type="entry name" value="Rhodanese-like_dom_sf"/>
</dbReference>
<dbReference type="SUPFAM" id="SSF56281">
    <property type="entry name" value="Metallo-hydrolase/oxidoreductase"/>
    <property type="match status" value="1"/>
</dbReference>
<dbReference type="CDD" id="cd07724">
    <property type="entry name" value="POD-like_MBL-fold"/>
    <property type="match status" value="1"/>
</dbReference>
<keyword evidence="1" id="KW-0479">Metal-binding</keyword>
<evidence type="ECO:0000313" key="3">
    <source>
        <dbReference type="EMBL" id="KPQ45278.1"/>
    </source>
</evidence>
<reference evidence="3 4" key="1">
    <citation type="submission" date="2015-09" db="EMBL/GenBank/DDBJ databases">
        <title>A metagenomics-based metabolic model of nitrate-dependent anaerobic oxidation of methane by Methanoperedens-like archaea.</title>
        <authorList>
            <person name="Arshad A."/>
            <person name="Speth D.R."/>
            <person name="De Graaf R.M."/>
            <person name="Op Den Camp H.J."/>
            <person name="Jetten M.S."/>
            <person name="Welte C.U."/>
        </authorList>
    </citation>
    <scope>NUCLEOTIDE SEQUENCE [LARGE SCALE GENOMIC DNA]</scope>
</reference>
<dbReference type="GO" id="GO:0006749">
    <property type="term" value="P:glutathione metabolic process"/>
    <property type="evidence" value="ECO:0007669"/>
    <property type="project" value="InterPro"/>
</dbReference>
<dbReference type="PANTHER" id="PTHR43084">
    <property type="entry name" value="PERSULFIDE DIOXYGENASE ETHE1"/>
    <property type="match status" value="1"/>
</dbReference>
<dbReference type="SMART" id="SM00450">
    <property type="entry name" value="RHOD"/>
    <property type="match status" value="2"/>
</dbReference>
<dbReference type="InterPro" id="IPR036866">
    <property type="entry name" value="RibonucZ/Hydroxyglut_hydro"/>
</dbReference>
<dbReference type="AlphaFoldDB" id="A0A0P7ZJI7"/>
<dbReference type="PANTHER" id="PTHR43084:SF1">
    <property type="entry name" value="PERSULFIDE DIOXYGENASE ETHE1, MITOCHONDRIAL"/>
    <property type="match status" value="1"/>
</dbReference>
<dbReference type="Gene3D" id="3.40.250.10">
    <property type="entry name" value="Rhodanese-like domain"/>
    <property type="match status" value="2"/>
</dbReference>
<evidence type="ECO:0000259" key="2">
    <source>
        <dbReference type="PROSITE" id="PS50206"/>
    </source>
</evidence>
<gene>
    <name evidence="3" type="ORF">MPEBLZ_00159</name>
</gene>
<dbReference type="GO" id="GO:0046872">
    <property type="term" value="F:metal ion binding"/>
    <property type="evidence" value="ECO:0007669"/>
    <property type="project" value="UniProtKB-KW"/>
</dbReference>
<dbReference type="FunFam" id="3.40.250.10:FF:000049">
    <property type="entry name" value="Phage shock protein E"/>
    <property type="match status" value="1"/>
</dbReference>
<comment type="caution">
    <text evidence="3">The sequence shown here is derived from an EMBL/GenBank/DDBJ whole genome shotgun (WGS) entry which is preliminary data.</text>
</comment>
<feature type="domain" description="Rhodanese" evidence="2">
    <location>
        <begin position="261"/>
        <end position="351"/>
    </location>
</feature>
<sequence>MFIERLVSKGLSHFSYIAGNDNNAFVVDPKRDVDSYIKIAKSNCCRIRYVFETHCNEDYLIGSLELEKRTGCRIIHSYRLNFGYGEPATETDTFDIGGIRIRVIETPGHSRESLSFVLYAPSGEIPLAVFTGDALFYGNVGRTDLSGREKIAEYASILYDSVHGKLLSLGDGTIVYPAHGAGSACGGTMSDIAISTIGYERAANPMLGLTREEFIERKKKENIPLPPYFARMANHNLNGPRLLEPGQVEPMDAPAFAGVMGMDNSIIVDTRSPFSFAGGHIKGSYNIWLGGLPQFAGWIIGYERDVLLVTERQGDVEAAQRYLSRVGLDKVKGYLCEGIGDWMNHGMPLEQSGLYTVEGLNEKLKEEDLFVVDVRDKEEYAQGHIPGAVNIYVGELEKRLSELPSDRPVVSVCSTGNRSGLGASILARGGLKKVHNLMGGMTAWKEKGYSTRS</sequence>
<dbReference type="Proteomes" id="UP000050360">
    <property type="component" value="Unassembled WGS sequence"/>
</dbReference>
<evidence type="ECO:0000313" key="4">
    <source>
        <dbReference type="Proteomes" id="UP000050360"/>
    </source>
</evidence>
<dbReference type="GO" id="GO:0070813">
    <property type="term" value="P:hydrogen sulfide metabolic process"/>
    <property type="evidence" value="ECO:0007669"/>
    <property type="project" value="TreeGrafter"/>
</dbReference>
<name>A0A0P7ZJI7_9EURY</name>